<keyword evidence="3" id="KW-1185">Reference proteome</keyword>
<protein>
    <submittedName>
        <fullName evidence="2">Uncharacterized protein</fullName>
    </submittedName>
</protein>
<dbReference type="RefSeq" id="WP_146801841.1">
    <property type="nucleotide sequence ID" value="NZ_BJUK01000007.1"/>
</dbReference>
<dbReference type="OrthoDB" id="6181997at2"/>
<dbReference type="AlphaFoldDB" id="A0A510X7X6"/>
<evidence type="ECO:0000313" key="2">
    <source>
        <dbReference type="EMBL" id="GEK46565.1"/>
    </source>
</evidence>
<evidence type="ECO:0000313" key="3">
    <source>
        <dbReference type="Proteomes" id="UP000321275"/>
    </source>
</evidence>
<feature type="compositionally biased region" description="Low complexity" evidence="1">
    <location>
        <begin position="264"/>
        <end position="280"/>
    </location>
</feature>
<evidence type="ECO:0000256" key="1">
    <source>
        <dbReference type="SAM" id="MobiDB-lite"/>
    </source>
</evidence>
<dbReference type="EMBL" id="BJUK01000007">
    <property type="protein sequence ID" value="GEK46565.1"/>
    <property type="molecule type" value="Genomic_DNA"/>
</dbReference>
<reference evidence="2 3" key="1">
    <citation type="submission" date="2019-07" db="EMBL/GenBank/DDBJ databases">
        <title>Whole genome shotgun sequence of Halomonas pacifica NBRC 102220.</title>
        <authorList>
            <person name="Hosoyama A."/>
            <person name="Uohara A."/>
            <person name="Ohji S."/>
            <person name="Ichikawa N."/>
        </authorList>
    </citation>
    <scope>NUCLEOTIDE SEQUENCE [LARGE SCALE GENOMIC DNA]</scope>
    <source>
        <strain evidence="2 3">NBRC 102220</strain>
    </source>
</reference>
<proteinExistence type="predicted"/>
<sequence>MAGLDTRGLADGFAQGFGLMNQYQRGQRADARADQQMEIQQERLGMQREQFGMQQEEAQRARDMEDLQFTLGKIGQGMEVDESEIELLQRYPKYWAALDPDTDASIEQAMAVIDPNTSVDANDPESLAALNQMFGAEINRGEGGQKRVVGMVPAPDGESVMLELEVVGEDGSRYTAPMTEGRGTGEDDLVMAVPVERLVEQTQGMRMLRNVFRTPEAQQRASQVLGLLRGDSAESWDLEEHPRLGMIQVNRRTGEIKPVRPGAGSPYDRSGSSGGRPPSRIQEAEELVSRGVYDSFAEAYEAVRARAGESSQMDSRYIDFLGDELDRVNGQLDSHQLTEEQREQLQAQRDQLQAELDAASRQAFNRPSQDPEPGPQGQGGLEPGHVEDGYEYLGGDPGDPSNWRQR</sequence>
<gene>
    <name evidence="2" type="ORF">HPA02_08480</name>
</gene>
<comment type="caution">
    <text evidence="2">The sequence shown here is derived from an EMBL/GenBank/DDBJ whole genome shotgun (WGS) entry which is preliminary data.</text>
</comment>
<feature type="region of interest" description="Disordered" evidence="1">
    <location>
        <begin position="342"/>
        <end position="406"/>
    </location>
</feature>
<accession>A0A510X7X6</accession>
<feature type="region of interest" description="Disordered" evidence="1">
    <location>
        <begin position="250"/>
        <end position="280"/>
    </location>
</feature>
<name>A0A510X7X6_9GAMM</name>
<organism evidence="2 3">
    <name type="scientific">Bisbaumannia pacifica</name>
    <dbReference type="NCBI Taxonomy" id="77098"/>
    <lineage>
        <taxon>Bacteria</taxon>
        <taxon>Pseudomonadati</taxon>
        <taxon>Pseudomonadota</taxon>
        <taxon>Gammaproteobacteria</taxon>
        <taxon>Oceanospirillales</taxon>
        <taxon>Halomonadaceae</taxon>
        <taxon>Bisbaumannia</taxon>
    </lineage>
</organism>
<dbReference type="Proteomes" id="UP000321275">
    <property type="component" value="Unassembled WGS sequence"/>
</dbReference>